<reference evidence="2" key="1">
    <citation type="submission" date="2021-01" db="EMBL/GenBank/DDBJ databases">
        <authorList>
            <person name="Corre E."/>
            <person name="Pelletier E."/>
            <person name="Niang G."/>
            <person name="Scheremetjew M."/>
            <person name="Finn R."/>
            <person name="Kale V."/>
            <person name="Holt S."/>
            <person name="Cochrane G."/>
            <person name="Meng A."/>
            <person name="Brown T."/>
            <person name="Cohen L."/>
        </authorList>
    </citation>
    <scope>NUCLEOTIDE SEQUENCE</scope>
    <source>
        <strain evidence="2">Fehren 1</strain>
    </source>
</reference>
<dbReference type="Pfam" id="PF08324">
    <property type="entry name" value="PUL"/>
    <property type="match status" value="1"/>
</dbReference>
<feature type="domain" description="PUL" evidence="1">
    <location>
        <begin position="1"/>
        <end position="260"/>
    </location>
</feature>
<name>A0A7S3I6U0_9SPIT</name>
<dbReference type="InterPro" id="IPR011989">
    <property type="entry name" value="ARM-like"/>
</dbReference>
<evidence type="ECO:0000259" key="1">
    <source>
        <dbReference type="PROSITE" id="PS51396"/>
    </source>
</evidence>
<dbReference type="EMBL" id="HBIE01029573">
    <property type="protein sequence ID" value="CAE0313947.1"/>
    <property type="molecule type" value="Transcribed_RNA"/>
</dbReference>
<dbReference type="PROSITE" id="PS51396">
    <property type="entry name" value="PUL"/>
    <property type="match status" value="1"/>
</dbReference>
<evidence type="ECO:0000313" key="2">
    <source>
        <dbReference type="EMBL" id="CAE0313947.1"/>
    </source>
</evidence>
<proteinExistence type="predicted"/>
<dbReference type="Gene3D" id="1.25.10.10">
    <property type="entry name" value="Leucine-rich Repeat Variant"/>
    <property type="match status" value="1"/>
</dbReference>
<sequence length="267" mass="30254">MEKMKTFIKNFATSQASEVSSTTHVMQWIENSFDIESIPHAAIDELVQLAEVAEDKSKIALIDLFRLLILKEEQAEYVLARHWELFEVCIIGYIQAQNLQDTEAKIMQNYHQMSLKLLANVFATAKGRASMRDEERARALIGFCNISFTSCNQKVIIHAALVLFNYLLAFEKESKKNVHAFLELATRGVEAQLKNVELVDKDTIVTLLLCLCRLLYKNHDLTSWVEKSFLELGQTLKALKARTASMSAEVGHAIADVMSMTEFSEDS</sequence>
<dbReference type="AlphaFoldDB" id="A0A7S3I6U0"/>
<organism evidence="2">
    <name type="scientific">Favella ehrenbergii</name>
    <dbReference type="NCBI Taxonomy" id="182087"/>
    <lineage>
        <taxon>Eukaryota</taxon>
        <taxon>Sar</taxon>
        <taxon>Alveolata</taxon>
        <taxon>Ciliophora</taxon>
        <taxon>Intramacronucleata</taxon>
        <taxon>Spirotrichea</taxon>
        <taxon>Choreotrichia</taxon>
        <taxon>Tintinnida</taxon>
        <taxon>Xystonellidae</taxon>
        <taxon>Favella</taxon>
    </lineage>
</organism>
<accession>A0A7S3I6U0</accession>
<dbReference type="InterPro" id="IPR013535">
    <property type="entry name" value="PUL_dom"/>
</dbReference>
<protein>
    <recommendedName>
        <fullName evidence="1">PUL domain-containing protein</fullName>
    </recommendedName>
</protein>
<gene>
    <name evidence="2" type="ORF">FEHR0123_LOCUS8871</name>
</gene>